<dbReference type="Gene3D" id="2.60.40.1120">
    <property type="entry name" value="Carboxypeptidase-like, regulatory domain"/>
    <property type="match status" value="1"/>
</dbReference>
<dbReference type="PROSITE" id="PS52016">
    <property type="entry name" value="TONB_DEPENDENT_REC_3"/>
    <property type="match status" value="1"/>
</dbReference>
<dbReference type="EMBL" id="AP023322">
    <property type="protein sequence ID" value="BCI61954.1"/>
    <property type="molecule type" value="Genomic_DNA"/>
</dbReference>
<feature type="domain" description="TonB-dependent receptor plug" evidence="9">
    <location>
        <begin position="158"/>
        <end position="241"/>
    </location>
</feature>
<dbReference type="InterPro" id="IPR023997">
    <property type="entry name" value="TonB-dep_OMP_SusC/RagA_CS"/>
</dbReference>
<dbReference type="Pfam" id="PF07715">
    <property type="entry name" value="Plug"/>
    <property type="match status" value="1"/>
</dbReference>
<feature type="signal peptide" evidence="8">
    <location>
        <begin position="1"/>
        <end position="20"/>
    </location>
</feature>
<dbReference type="NCBIfam" id="TIGR04057">
    <property type="entry name" value="SusC_RagA_signa"/>
    <property type="match status" value="1"/>
</dbReference>
<dbReference type="InterPro" id="IPR036942">
    <property type="entry name" value="Beta-barrel_TonB_sf"/>
</dbReference>
<evidence type="ECO:0000313" key="11">
    <source>
        <dbReference type="Proteomes" id="UP000594042"/>
    </source>
</evidence>
<accession>A0A7G1HU50</accession>
<evidence type="ECO:0000256" key="5">
    <source>
        <dbReference type="ARBA" id="ARBA00023136"/>
    </source>
</evidence>
<evidence type="ECO:0000256" key="7">
    <source>
        <dbReference type="PROSITE-ProRule" id="PRU01360"/>
    </source>
</evidence>
<evidence type="ECO:0000313" key="10">
    <source>
        <dbReference type="EMBL" id="BCI61954.1"/>
    </source>
</evidence>
<evidence type="ECO:0000256" key="8">
    <source>
        <dbReference type="SAM" id="SignalP"/>
    </source>
</evidence>
<dbReference type="SUPFAM" id="SSF49464">
    <property type="entry name" value="Carboxypeptidase regulatory domain-like"/>
    <property type="match status" value="1"/>
</dbReference>
<dbReference type="SUPFAM" id="SSF56935">
    <property type="entry name" value="Porins"/>
    <property type="match status" value="1"/>
</dbReference>
<protein>
    <submittedName>
        <fullName evidence="10">SusC/RagA family TonB-linked outer membrane protein</fullName>
    </submittedName>
</protein>
<dbReference type="Proteomes" id="UP000594042">
    <property type="component" value="Chromosome"/>
</dbReference>
<keyword evidence="2 7" id="KW-0813">Transport</keyword>
<comment type="subcellular location">
    <subcellularLocation>
        <location evidence="1 7">Cell outer membrane</location>
        <topology evidence="1 7">Multi-pass membrane protein</topology>
    </subcellularLocation>
</comment>
<keyword evidence="4 7" id="KW-0812">Transmembrane</keyword>
<comment type="similarity">
    <text evidence="7">Belongs to the TonB-dependent receptor family.</text>
</comment>
<dbReference type="Gene3D" id="2.40.170.20">
    <property type="entry name" value="TonB-dependent receptor, beta-barrel domain"/>
    <property type="match status" value="1"/>
</dbReference>
<name>A0A7G1HU50_9BACT</name>
<reference evidence="11" key="1">
    <citation type="submission" date="2020-07" db="EMBL/GenBank/DDBJ databases">
        <title>Complete genome sequencing of Coprobacter sp. strain 2CBH44.</title>
        <authorList>
            <person name="Sakamoto M."/>
            <person name="Murakami T."/>
            <person name="Mori H."/>
        </authorList>
    </citation>
    <scope>NUCLEOTIDE SEQUENCE [LARGE SCALE GENOMIC DNA]</scope>
    <source>
        <strain evidence="11">2CBH44</strain>
    </source>
</reference>
<evidence type="ECO:0000256" key="2">
    <source>
        <dbReference type="ARBA" id="ARBA00022448"/>
    </source>
</evidence>
<feature type="chain" id="PRO_5028882960" evidence="8">
    <location>
        <begin position="21"/>
        <end position="1049"/>
    </location>
</feature>
<organism evidence="10 11">
    <name type="scientific">Coprobacter secundus subsp. similis</name>
    <dbReference type="NCBI Taxonomy" id="2751153"/>
    <lineage>
        <taxon>Bacteria</taxon>
        <taxon>Pseudomonadati</taxon>
        <taxon>Bacteroidota</taxon>
        <taxon>Bacteroidia</taxon>
        <taxon>Bacteroidales</taxon>
        <taxon>Barnesiellaceae</taxon>
        <taxon>Coprobacter</taxon>
    </lineage>
</organism>
<evidence type="ECO:0000256" key="4">
    <source>
        <dbReference type="ARBA" id="ARBA00022692"/>
    </source>
</evidence>
<sequence>MWKSIAFATCLAWYSLSGVAVNLPAQDSVPEFRKNTENTFTVTGRVVNNATGQGFAGVRVSAVNTRITAMSDEKGEFRIDLPDGRVTLSVEAPGFHDQIVPVKGRHNIEIRILEDNGKAFYDETVFLPNGANSVTRFSTGITAINEDITARLNGQLRVLSQSGIPGSGSTIFSRGLNSLNASAQPLFIVDGIIWQMQENAYSAVDGFTNNPLALIEPNDIEKITVLKDATAIYGSKGANGVVIIDTKRSRDMATEIEAFINMGYRTPFKTIPVMDAKAFRLYASDMIRGMDVDADRLQFLDDDPTRTYYKSSHNQTDWFDQIKKGAFSQNYGVNVRGGDNIALYSFSMGYTKNDGNLDNTGFNRLNVRFNSDINLAKNFKVALDIAFAQTVNHQVTSGLDEVSSPLYLSLIKSPLYHPYQYDTDGNLTARLSDTDELNIGNPLAILNNTANIKKYRFNANARPTYRLMDKLELSLLFGYSWDKEKERAFIPDKGVSDVPLYNDLGEVYATALNQVRNLQGKEVSATIDFRATYDILKDAVNKLQVFAGYRFYNDIYDYTFGKGYNTGSDYLSGLENASSSLRYMSGQNLHQRTISWYLNGDYALYNRYIFNVSAAMESSSRFGRKADALKIGGVPWGLFPSVSAAWIISSESFMKNVDFINFLKLRLNYTLSGNDNIIDYARNSYFQSTHFFGNAYGLTLANIGNEKLKWESTSMAKVGLDFCMFDNRWSVNADFYTSRTQDLLTRKQLDDVAGVKYFWSNDGELENKGFEITTNLRIIDRKDWKLDFGAMIGKYKNKVTSLANGSYTTSIAGGEILTAVGQPAGVFYGYKTKGVFKDVAQAKEAGLSVKSNTGELIPFEAGDMHFEDVNGDHIIDSKDRQIIGDPNPDFYGNFNFNFSYKGLTIGALFTYSYGNDAYNALRANLESGSSLINQSTAMQNRWVVNGQETDIPKATYGDPMGNARFSDRWIEDASYLRFKSLSVSYKIPVRTTFIQGLSVWASVNNVCTLTKYLGSDPEFSYSSSVLYQGIDAGMIPLSRSFNLGVKINL</sequence>
<proteinExistence type="inferred from homology"/>
<keyword evidence="3 7" id="KW-1134">Transmembrane beta strand</keyword>
<keyword evidence="11" id="KW-1185">Reference proteome</keyword>
<dbReference type="InterPro" id="IPR012910">
    <property type="entry name" value="Plug_dom"/>
</dbReference>
<dbReference type="AlphaFoldDB" id="A0A7G1HU50"/>
<dbReference type="NCBIfam" id="TIGR04056">
    <property type="entry name" value="OMP_RagA_SusC"/>
    <property type="match status" value="1"/>
</dbReference>
<dbReference type="Gene3D" id="2.170.130.10">
    <property type="entry name" value="TonB-dependent receptor, plug domain"/>
    <property type="match status" value="1"/>
</dbReference>
<dbReference type="GO" id="GO:0009279">
    <property type="term" value="C:cell outer membrane"/>
    <property type="evidence" value="ECO:0007669"/>
    <property type="project" value="UniProtKB-SubCell"/>
</dbReference>
<dbReference type="KEGG" id="copr:Cop2CBH44_03070"/>
<dbReference type="InterPro" id="IPR037066">
    <property type="entry name" value="Plug_dom_sf"/>
</dbReference>
<dbReference type="InterPro" id="IPR023996">
    <property type="entry name" value="TonB-dep_OMP_SusC/RagA"/>
</dbReference>
<keyword evidence="5 7" id="KW-0472">Membrane</keyword>
<dbReference type="Pfam" id="PF13620">
    <property type="entry name" value="CarboxypepD_reg"/>
    <property type="match status" value="1"/>
</dbReference>
<dbReference type="InterPro" id="IPR039426">
    <property type="entry name" value="TonB-dep_rcpt-like"/>
</dbReference>
<evidence type="ECO:0000256" key="3">
    <source>
        <dbReference type="ARBA" id="ARBA00022452"/>
    </source>
</evidence>
<dbReference type="InterPro" id="IPR008969">
    <property type="entry name" value="CarboxyPept-like_regulatory"/>
</dbReference>
<evidence type="ECO:0000256" key="6">
    <source>
        <dbReference type="ARBA" id="ARBA00023237"/>
    </source>
</evidence>
<gene>
    <name evidence="10" type="ORF">Cop2CBH44_03070</name>
</gene>
<evidence type="ECO:0000259" key="9">
    <source>
        <dbReference type="Pfam" id="PF07715"/>
    </source>
</evidence>
<keyword evidence="8" id="KW-0732">Signal</keyword>
<evidence type="ECO:0000256" key="1">
    <source>
        <dbReference type="ARBA" id="ARBA00004571"/>
    </source>
</evidence>
<keyword evidence="6 7" id="KW-0998">Cell outer membrane</keyword>